<gene>
    <name evidence="1" type="ORF">MKQ68_00240</name>
</gene>
<evidence type="ECO:0000313" key="1">
    <source>
        <dbReference type="EMBL" id="UYQ93528.1"/>
    </source>
</evidence>
<dbReference type="EMBL" id="CP107006">
    <property type="protein sequence ID" value="UYQ93528.1"/>
    <property type="molecule type" value="Genomic_DNA"/>
</dbReference>
<accession>A0ABY6J1J0</accession>
<sequence>MQLSYKILFAVEVLHDYYANSLCSDFEIVPSPETAQLFRDQQVIWKNLGHRGYALVRTIEGKPIATPAITDVFRCYLKLKQPQFANFTNLDGAFGPAARLYFTNLHQTKAGSVSYLSAPMAVYSGSATYLPGALAVSGGNVGEALRKSDNGNPHALNDAVYWRNKGAVRYVTGADLLTHTGEIYRLALNAPADAIITDVFRFNEASGLYDAAVVPAELHNFDTPQGEIAFDLRGLEPGKYRVTANDTEQFIYLDGRLRREQVLGIVEIFNHLPAASDFALLNAQGEVRERTFSIRFANRSAIWKYNTGAGSKVTAIKDSGNTYSFAQQSNAFLSNQPIPFTERPIKSIFLETGDVGPPVLHVTNASAARIKTIEKDGDLFYCSEVYLNY</sequence>
<dbReference type="Proteomes" id="UP001162741">
    <property type="component" value="Chromosome"/>
</dbReference>
<keyword evidence="2" id="KW-1185">Reference proteome</keyword>
<reference evidence="1" key="1">
    <citation type="submission" date="2022-10" db="EMBL/GenBank/DDBJ databases">
        <title>Chitinophaga sp. nov., isolated from soil.</title>
        <authorList>
            <person name="Jeon C.O."/>
        </authorList>
    </citation>
    <scope>NUCLEOTIDE SEQUENCE</scope>
    <source>
        <strain evidence="1">R8</strain>
    </source>
</reference>
<name>A0ABY6J1J0_9BACT</name>
<protein>
    <submittedName>
        <fullName evidence="1">Uncharacterized protein</fullName>
    </submittedName>
</protein>
<proteinExistence type="predicted"/>
<dbReference type="RefSeq" id="WP_244840958.1">
    <property type="nucleotide sequence ID" value="NZ_CP107006.1"/>
</dbReference>
<organism evidence="1 2">
    <name type="scientific">Chitinophaga horti</name>
    <dbReference type="NCBI Taxonomy" id="2920382"/>
    <lineage>
        <taxon>Bacteria</taxon>
        <taxon>Pseudomonadati</taxon>
        <taxon>Bacteroidota</taxon>
        <taxon>Chitinophagia</taxon>
        <taxon>Chitinophagales</taxon>
        <taxon>Chitinophagaceae</taxon>
        <taxon>Chitinophaga</taxon>
    </lineage>
</organism>
<evidence type="ECO:0000313" key="2">
    <source>
        <dbReference type="Proteomes" id="UP001162741"/>
    </source>
</evidence>